<dbReference type="Proteomes" id="UP000011086">
    <property type="component" value="Unassembled WGS sequence"/>
</dbReference>
<protein>
    <submittedName>
        <fullName evidence="1">Uncharacterized protein</fullName>
    </submittedName>
</protein>
<gene>
    <name evidence="1" type="ORF">OOU_Y34scaffold01003g8</name>
</gene>
<dbReference type="AlphaFoldDB" id="A0AA97NN14"/>
<proteinExistence type="predicted"/>
<sequence length="65" mass="7784">MCRSANYINTSGCFGREGGPAWCQYHRCKFSHERFARKQARKEDKRLGWPERKLRRKRVPGAWVE</sequence>
<organism evidence="1">
    <name type="scientific">Pyricularia oryzae (strain Y34)</name>
    <name type="common">Rice blast fungus</name>
    <name type="synonym">Magnaporthe oryzae</name>
    <dbReference type="NCBI Taxonomy" id="1143189"/>
    <lineage>
        <taxon>Eukaryota</taxon>
        <taxon>Fungi</taxon>
        <taxon>Dikarya</taxon>
        <taxon>Ascomycota</taxon>
        <taxon>Pezizomycotina</taxon>
        <taxon>Sordariomycetes</taxon>
        <taxon>Sordariomycetidae</taxon>
        <taxon>Magnaporthales</taxon>
        <taxon>Pyriculariaceae</taxon>
        <taxon>Pyricularia</taxon>
    </lineage>
</organism>
<reference evidence="1" key="1">
    <citation type="journal article" date="2012" name="PLoS Genet.">
        <title>Comparative analysis of the genomes of two field isolates of the rice blast fungus Magnaporthe oryzae.</title>
        <authorList>
            <person name="Xue M."/>
            <person name="Yang J."/>
            <person name="Li Z."/>
            <person name="Hu S."/>
            <person name="Yao N."/>
            <person name="Dean R.A."/>
            <person name="Zhao W."/>
            <person name="Shen M."/>
            <person name="Zhang H."/>
            <person name="Li C."/>
            <person name="Liu L."/>
            <person name="Cao L."/>
            <person name="Xu X."/>
            <person name="Xing Y."/>
            <person name="Hsiang T."/>
            <person name="Zhang Z."/>
            <person name="Xu J.R."/>
            <person name="Peng Y.L."/>
        </authorList>
    </citation>
    <scope>NUCLEOTIDE SEQUENCE</scope>
    <source>
        <strain evidence="1">Y34</strain>
    </source>
</reference>
<dbReference type="EMBL" id="JH793150">
    <property type="protein sequence ID" value="ELQ33089.1"/>
    <property type="molecule type" value="Genomic_DNA"/>
</dbReference>
<accession>A0AA97NN14</accession>
<evidence type="ECO:0000313" key="1">
    <source>
        <dbReference type="EMBL" id="ELQ33089.1"/>
    </source>
</evidence>
<name>A0AA97NN14_PYRO3</name>